<sequence>MSEDDPVDEPDAPDESDLADDLSVESEELDPADDPSSESEEALGEERDLPLSDLRKRVEARQESNGSFSEIDAEGTTGTESDLFEEVDVADVDSEAVWDAVVEGDADAAELLGDEPGVDGAEPAAEPAADPAETADEHVIDKREYCQRCEFFAAPPEATCTNEGTEIVELVDNDSFRVRDCPKVAVDDEALSGFAREE</sequence>
<dbReference type="Pfam" id="PF26456">
    <property type="entry name" value="DUF8135"/>
    <property type="match status" value="1"/>
</dbReference>
<dbReference type="Proteomes" id="UP001597139">
    <property type="component" value="Unassembled WGS sequence"/>
</dbReference>
<feature type="domain" description="DUF8135" evidence="2">
    <location>
        <begin position="138"/>
        <end position="185"/>
    </location>
</feature>
<organism evidence="3 4">
    <name type="scientific">Halolamina litorea</name>
    <dbReference type="NCBI Taxonomy" id="1515593"/>
    <lineage>
        <taxon>Archaea</taxon>
        <taxon>Methanobacteriati</taxon>
        <taxon>Methanobacteriota</taxon>
        <taxon>Stenosarchaea group</taxon>
        <taxon>Halobacteria</taxon>
        <taxon>Halobacteriales</taxon>
        <taxon>Haloferacaceae</taxon>
    </lineage>
</organism>
<evidence type="ECO:0000256" key="1">
    <source>
        <dbReference type="SAM" id="MobiDB-lite"/>
    </source>
</evidence>
<name>A0ABD6BWZ7_9EURY</name>
<dbReference type="RefSeq" id="WP_267647564.1">
    <property type="nucleotide sequence ID" value="NZ_JANHGR010000002.1"/>
</dbReference>
<feature type="region of interest" description="Disordered" evidence="1">
    <location>
        <begin position="1"/>
        <end position="84"/>
    </location>
</feature>
<dbReference type="InterPro" id="IPR058448">
    <property type="entry name" value="DUF8135"/>
</dbReference>
<dbReference type="AlphaFoldDB" id="A0ABD6BWZ7"/>
<feature type="compositionally biased region" description="Low complexity" evidence="1">
    <location>
        <begin position="118"/>
        <end position="132"/>
    </location>
</feature>
<gene>
    <name evidence="3" type="ORF">ACFSAU_14370</name>
</gene>
<evidence type="ECO:0000313" key="4">
    <source>
        <dbReference type="Proteomes" id="UP001597139"/>
    </source>
</evidence>
<reference evidence="3 4" key="1">
    <citation type="journal article" date="2019" name="Int. J. Syst. Evol. Microbiol.">
        <title>The Global Catalogue of Microorganisms (GCM) 10K type strain sequencing project: providing services to taxonomists for standard genome sequencing and annotation.</title>
        <authorList>
            <consortium name="The Broad Institute Genomics Platform"/>
            <consortium name="The Broad Institute Genome Sequencing Center for Infectious Disease"/>
            <person name="Wu L."/>
            <person name="Ma J."/>
        </authorList>
    </citation>
    <scope>NUCLEOTIDE SEQUENCE [LARGE SCALE GENOMIC DNA]</scope>
    <source>
        <strain evidence="3 4">CGMCC 1.12859</strain>
    </source>
</reference>
<feature type="compositionally biased region" description="Basic and acidic residues" evidence="1">
    <location>
        <begin position="44"/>
        <end position="62"/>
    </location>
</feature>
<accession>A0ABD6BWZ7</accession>
<evidence type="ECO:0000259" key="2">
    <source>
        <dbReference type="Pfam" id="PF26456"/>
    </source>
</evidence>
<keyword evidence="4" id="KW-1185">Reference proteome</keyword>
<feature type="region of interest" description="Disordered" evidence="1">
    <location>
        <begin position="111"/>
        <end position="135"/>
    </location>
</feature>
<evidence type="ECO:0000313" key="3">
    <source>
        <dbReference type="EMBL" id="MFD1568678.1"/>
    </source>
</evidence>
<proteinExistence type="predicted"/>
<dbReference type="EMBL" id="JBHUCZ010000013">
    <property type="protein sequence ID" value="MFD1568678.1"/>
    <property type="molecule type" value="Genomic_DNA"/>
</dbReference>
<feature type="compositionally biased region" description="Acidic residues" evidence="1">
    <location>
        <begin position="1"/>
        <end position="43"/>
    </location>
</feature>
<comment type="caution">
    <text evidence="3">The sequence shown here is derived from an EMBL/GenBank/DDBJ whole genome shotgun (WGS) entry which is preliminary data.</text>
</comment>
<protein>
    <recommendedName>
        <fullName evidence="2">DUF8135 domain-containing protein</fullName>
    </recommendedName>
</protein>